<name>A0A2S6C9A6_9PEZI</name>
<dbReference type="OrthoDB" id="73491at2759"/>
<proteinExistence type="predicted"/>
<feature type="compositionally biased region" description="Pro residues" evidence="1">
    <location>
        <begin position="73"/>
        <end position="90"/>
    </location>
</feature>
<dbReference type="AlphaFoldDB" id="A0A2S6C9A6"/>
<feature type="compositionally biased region" description="Basic and acidic residues" evidence="1">
    <location>
        <begin position="260"/>
        <end position="277"/>
    </location>
</feature>
<evidence type="ECO:0000313" key="3">
    <source>
        <dbReference type="EMBL" id="PPJ56243.1"/>
    </source>
</evidence>
<sequence length="307" mass="32905">MSDMTPDLPPHLLAKRKRQQEEEAEGQAATTSGAKRAASTEEPEKRRKIGPALPSAQEEPGTKGATPRRVAGPAPPPAPLDERPPGPPPNQQADDSSDDSDDGYGPALPSADDPTPSTALSQGPSRGDHNDELTSSKPKRDDWMMMPPKQDDLAARLDPLKARPTKFAGKGAHKGETDNSTWHETPEQKQKRLQDEMMGISSTSSTNKPSQSSSASSKTSAAQSAKARKDEEAHRIVNDKRGPSLLEQHSQTSKANGSAEKLEDDPSKRAFDREKDIGGGVISATQRREMLNKAQGFAGKFSGGSYL</sequence>
<dbReference type="InterPro" id="IPR046331">
    <property type="entry name" value="GPAM1-like"/>
</dbReference>
<feature type="compositionally biased region" description="Polar residues" evidence="1">
    <location>
        <begin position="247"/>
        <end position="256"/>
    </location>
</feature>
<keyword evidence="4" id="KW-1185">Reference proteome</keyword>
<accession>A0A2S6C9A6</accession>
<dbReference type="Pfam" id="PF12572">
    <property type="entry name" value="DUF3752"/>
    <property type="match status" value="1"/>
</dbReference>
<feature type="compositionally biased region" description="Low complexity" evidence="1">
    <location>
        <begin position="201"/>
        <end position="225"/>
    </location>
</feature>
<dbReference type="PANTHER" id="PTHR46370:SF1">
    <property type="entry name" value="GPALPP MOTIFS-CONTAINING PROTEIN 1"/>
    <property type="match status" value="1"/>
</dbReference>
<organism evidence="3 4">
    <name type="scientific">Cercospora berteroae</name>
    <dbReference type="NCBI Taxonomy" id="357750"/>
    <lineage>
        <taxon>Eukaryota</taxon>
        <taxon>Fungi</taxon>
        <taxon>Dikarya</taxon>
        <taxon>Ascomycota</taxon>
        <taxon>Pezizomycotina</taxon>
        <taxon>Dothideomycetes</taxon>
        <taxon>Dothideomycetidae</taxon>
        <taxon>Mycosphaerellales</taxon>
        <taxon>Mycosphaerellaceae</taxon>
        <taxon>Cercospora</taxon>
    </lineage>
</organism>
<dbReference type="Proteomes" id="UP000237631">
    <property type="component" value="Unassembled WGS sequence"/>
</dbReference>
<gene>
    <name evidence="3" type="ORF">CBER1_06372</name>
</gene>
<dbReference type="InterPro" id="IPR022226">
    <property type="entry name" value="DUF3752"/>
</dbReference>
<feature type="region of interest" description="Disordered" evidence="1">
    <location>
        <begin position="1"/>
        <end position="281"/>
    </location>
</feature>
<evidence type="ECO:0000256" key="1">
    <source>
        <dbReference type="SAM" id="MobiDB-lite"/>
    </source>
</evidence>
<dbReference type="EMBL" id="PNEN01000521">
    <property type="protein sequence ID" value="PPJ56243.1"/>
    <property type="molecule type" value="Genomic_DNA"/>
</dbReference>
<feature type="compositionally biased region" description="Basic and acidic residues" evidence="1">
    <location>
        <begin position="184"/>
        <end position="195"/>
    </location>
</feature>
<feature type="compositionally biased region" description="Polar residues" evidence="1">
    <location>
        <begin position="115"/>
        <end position="124"/>
    </location>
</feature>
<dbReference type="PANTHER" id="PTHR46370">
    <property type="entry name" value="GPALPP MOTIFS-CONTAINING PROTEIN 1"/>
    <property type="match status" value="1"/>
</dbReference>
<feature type="compositionally biased region" description="Basic and acidic residues" evidence="1">
    <location>
        <begin position="126"/>
        <end position="161"/>
    </location>
</feature>
<protein>
    <recommendedName>
        <fullName evidence="2">DUF3752 domain-containing protein</fullName>
    </recommendedName>
</protein>
<evidence type="ECO:0000259" key="2">
    <source>
        <dbReference type="Pfam" id="PF12572"/>
    </source>
</evidence>
<feature type="compositionally biased region" description="Basic and acidic residues" evidence="1">
    <location>
        <begin position="227"/>
        <end position="242"/>
    </location>
</feature>
<feature type="domain" description="DUF3752" evidence="2">
    <location>
        <begin position="147"/>
        <end position="302"/>
    </location>
</feature>
<comment type="caution">
    <text evidence="3">The sequence shown here is derived from an EMBL/GenBank/DDBJ whole genome shotgun (WGS) entry which is preliminary data.</text>
</comment>
<evidence type="ECO:0000313" key="4">
    <source>
        <dbReference type="Proteomes" id="UP000237631"/>
    </source>
</evidence>
<reference evidence="4" key="1">
    <citation type="journal article" date="2017" name="bioRxiv">
        <title>Conservation of a gene cluster reveals novel cercosporin biosynthetic mechanisms and extends production to the genus Colletotrichum.</title>
        <authorList>
            <person name="de Jonge R."/>
            <person name="Ebert M.K."/>
            <person name="Huitt-Roehl C.R."/>
            <person name="Pal P."/>
            <person name="Suttle J.C."/>
            <person name="Spanner R.E."/>
            <person name="Neubauer J.D."/>
            <person name="Jurick W.M.II."/>
            <person name="Stott K.A."/>
            <person name="Secor G.A."/>
            <person name="Thomma B.P.H.J."/>
            <person name="Van de Peer Y."/>
            <person name="Townsend C.A."/>
            <person name="Bolton M.D."/>
        </authorList>
    </citation>
    <scope>NUCLEOTIDE SEQUENCE [LARGE SCALE GENOMIC DNA]</scope>
    <source>
        <strain evidence="4">CBS538.71</strain>
    </source>
</reference>